<comment type="caution">
    <text evidence="7">The sequence shown here is derived from an EMBL/GenBank/DDBJ whole genome shotgun (WGS) entry which is preliminary data.</text>
</comment>
<dbReference type="Pfam" id="PF02588">
    <property type="entry name" value="YitT_membrane"/>
    <property type="match status" value="1"/>
</dbReference>
<dbReference type="EMBL" id="JAAIWM010000015">
    <property type="protein sequence ID" value="NEY74190.1"/>
    <property type="molecule type" value="Genomic_DNA"/>
</dbReference>
<evidence type="ECO:0000256" key="1">
    <source>
        <dbReference type="ARBA" id="ARBA00004651"/>
    </source>
</evidence>
<dbReference type="InterPro" id="IPR003740">
    <property type="entry name" value="YitT"/>
</dbReference>
<evidence type="ECO:0000256" key="2">
    <source>
        <dbReference type="ARBA" id="ARBA00022475"/>
    </source>
</evidence>
<name>A0A6M0QEP4_9BACI</name>
<evidence type="ECO:0000256" key="5">
    <source>
        <dbReference type="ARBA" id="ARBA00023136"/>
    </source>
</evidence>
<gene>
    <name evidence="7" type="ORF">G4D63_21045</name>
</gene>
<feature type="transmembrane region" description="Helical" evidence="6">
    <location>
        <begin position="98"/>
        <end position="131"/>
    </location>
</feature>
<feature type="transmembrane region" description="Helical" evidence="6">
    <location>
        <begin position="40"/>
        <end position="60"/>
    </location>
</feature>
<dbReference type="AlphaFoldDB" id="A0A6M0QEP4"/>
<evidence type="ECO:0000256" key="3">
    <source>
        <dbReference type="ARBA" id="ARBA00022692"/>
    </source>
</evidence>
<evidence type="ECO:0000256" key="4">
    <source>
        <dbReference type="ARBA" id="ARBA00022989"/>
    </source>
</evidence>
<reference evidence="7 8" key="1">
    <citation type="submission" date="2020-02" db="EMBL/GenBank/DDBJ databases">
        <title>Bacillus aquiflavi sp. nov., isolated from yellow water of strong flavor Chinese baijiu in Yibin region of China.</title>
        <authorList>
            <person name="Xie J."/>
        </authorList>
    </citation>
    <scope>NUCLEOTIDE SEQUENCE [LARGE SCALE GENOMIC DNA]</scope>
    <source>
        <strain evidence="7 8">SA4</strain>
    </source>
</reference>
<dbReference type="PANTHER" id="PTHR33545">
    <property type="entry name" value="UPF0750 MEMBRANE PROTEIN YITT-RELATED"/>
    <property type="match status" value="1"/>
</dbReference>
<organism evidence="7 8">
    <name type="scientific">Bacillus mesophilus</name>
    <dbReference type="NCBI Taxonomy" id="1808955"/>
    <lineage>
        <taxon>Bacteria</taxon>
        <taxon>Bacillati</taxon>
        <taxon>Bacillota</taxon>
        <taxon>Bacilli</taxon>
        <taxon>Bacillales</taxon>
        <taxon>Bacillaceae</taxon>
        <taxon>Bacillus</taxon>
    </lineage>
</organism>
<dbReference type="PANTHER" id="PTHR33545:SF5">
    <property type="entry name" value="UPF0750 MEMBRANE PROTEIN YITT"/>
    <property type="match status" value="1"/>
</dbReference>
<sequence length="209" mass="22750">MKKILFILLGCLIVTFGIIVLRHSNIVTGGTAGLSLSVTYLTNIPFAITFFLINLPFYIFSVLQMGWRFTLTTAGAVTVLSLMTAVDQFLPSFSIPMLVGAVLGGLLIGLGLSLIFMNGASLGGANILALFLQKRFNLNPGTINFIFDLFVVVSSIYVIGWIKGLCSILSIFVISKVISYFKEDIKRKTTAPAKKEKQARPKVHVPLAD</sequence>
<keyword evidence="5 6" id="KW-0472">Membrane</keyword>
<keyword evidence="3 6" id="KW-0812">Transmembrane</keyword>
<proteinExistence type="predicted"/>
<accession>A0A6M0QEP4</accession>
<dbReference type="Proteomes" id="UP000481043">
    <property type="component" value="Unassembled WGS sequence"/>
</dbReference>
<comment type="subcellular location">
    <subcellularLocation>
        <location evidence="1">Cell membrane</location>
        <topology evidence="1">Multi-pass membrane protein</topology>
    </subcellularLocation>
</comment>
<evidence type="ECO:0000313" key="8">
    <source>
        <dbReference type="Proteomes" id="UP000481043"/>
    </source>
</evidence>
<keyword evidence="8" id="KW-1185">Reference proteome</keyword>
<feature type="transmembrane region" description="Helical" evidence="6">
    <location>
        <begin position="67"/>
        <end position="86"/>
    </location>
</feature>
<keyword evidence="2" id="KW-1003">Cell membrane</keyword>
<dbReference type="GO" id="GO:0005886">
    <property type="term" value="C:plasma membrane"/>
    <property type="evidence" value="ECO:0007669"/>
    <property type="project" value="UniProtKB-SubCell"/>
</dbReference>
<evidence type="ECO:0000313" key="7">
    <source>
        <dbReference type="EMBL" id="NEY74190.1"/>
    </source>
</evidence>
<keyword evidence="4 6" id="KW-1133">Transmembrane helix</keyword>
<evidence type="ECO:0000256" key="6">
    <source>
        <dbReference type="SAM" id="Phobius"/>
    </source>
</evidence>
<dbReference type="InterPro" id="IPR051461">
    <property type="entry name" value="UPF0750_membrane"/>
</dbReference>
<dbReference type="RefSeq" id="WP_163182054.1">
    <property type="nucleotide sequence ID" value="NZ_JAAIWM010000015.1"/>
</dbReference>
<protein>
    <submittedName>
        <fullName evidence="7">YitT family protein</fullName>
    </submittedName>
</protein>